<dbReference type="PANTHER" id="PTHR30053:SF12">
    <property type="entry name" value="ELONGATION FACTOR P (EF-P) FAMILY PROTEIN"/>
    <property type="match status" value="1"/>
</dbReference>
<dbReference type="Proteomes" id="UP000626148">
    <property type="component" value="Unassembled WGS sequence"/>
</dbReference>
<evidence type="ECO:0000256" key="3">
    <source>
        <dbReference type="ARBA" id="ARBA00009479"/>
    </source>
</evidence>
<dbReference type="PROSITE" id="PS01275">
    <property type="entry name" value="EFP"/>
    <property type="match status" value="1"/>
</dbReference>
<dbReference type="InterPro" id="IPR011768">
    <property type="entry name" value="Transl_elongation_fac_P"/>
</dbReference>
<evidence type="ECO:0000256" key="5">
    <source>
        <dbReference type="ARBA" id="ARBA00022768"/>
    </source>
</evidence>
<evidence type="ECO:0000256" key="4">
    <source>
        <dbReference type="ARBA" id="ARBA00022490"/>
    </source>
</evidence>
<dbReference type="PANTHER" id="PTHR30053">
    <property type="entry name" value="ELONGATION FACTOR P"/>
    <property type="match status" value="1"/>
</dbReference>
<sequence length="190" mass="21056">MATYSTNEFRGGLKVLLEGDPCTIVENEFVKPGKGQAFNRVKLKNLKTGRVWERTFKSGESIEAADVLDISMEYLYSDGEFWHFMKTDGSFEQLPADEAAVGETKDWLKEQEQYEVTLFNGTPISVSPPNHIELEIVETDPGVKGDTATGGSKPATLSTGAVVKVPLFISEGEVIKVDTRTREYISRAKQ</sequence>
<dbReference type="HAMAP" id="MF_00141">
    <property type="entry name" value="EF_P"/>
    <property type="match status" value="1"/>
</dbReference>
<comment type="pathway">
    <text evidence="2 8">Protein biosynthesis; polypeptide chain elongation.</text>
</comment>
<evidence type="ECO:0000256" key="10">
    <source>
        <dbReference type="RuleBase" id="RU004389"/>
    </source>
</evidence>
<dbReference type="GO" id="GO:0043043">
    <property type="term" value="P:peptide biosynthetic process"/>
    <property type="evidence" value="ECO:0007669"/>
    <property type="project" value="InterPro"/>
</dbReference>
<dbReference type="SUPFAM" id="SSF50104">
    <property type="entry name" value="Translation proteins SH3-like domain"/>
    <property type="match status" value="1"/>
</dbReference>
<evidence type="ECO:0000256" key="6">
    <source>
        <dbReference type="ARBA" id="ARBA00022917"/>
    </source>
</evidence>
<dbReference type="Gene3D" id="2.30.30.30">
    <property type="match status" value="1"/>
</dbReference>
<feature type="modified residue" description="N6-(3,6-diaminohexanoyl)-5-hydroxylysine" evidence="8">
    <location>
        <position position="34"/>
    </location>
</feature>
<dbReference type="NCBIfam" id="TIGR00038">
    <property type="entry name" value="efp"/>
    <property type="match status" value="1"/>
</dbReference>
<dbReference type="GO" id="GO:0003746">
    <property type="term" value="F:translation elongation factor activity"/>
    <property type="evidence" value="ECO:0007669"/>
    <property type="project" value="UniProtKB-UniRule"/>
</dbReference>
<dbReference type="FunFam" id="2.30.30.30:FF:000003">
    <property type="entry name" value="Elongation factor P"/>
    <property type="match status" value="1"/>
</dbReference>
<dbReference type="FunFam" id="2.40.50.140:FF:000004">
    <property type="entry name" value="Elongation factor P"/>
    <property type="match status" value="1"/>
</dbReference>
<dbReference type="InterPro" id="IPR012340">
    <property type="entry name" value="NA-bd_OB-fold"/>
</dbReference>
<dbReference type="Gene3D" id="2.40.50.140">
    <property type="entry name" value="Nucleic acid-binding proteins"/>
    <property type="match status" value="2"/>
</dbReference>
<dbReference type="SMART" id="SM01185">
    <property type="entry name" value="EFP"/>
    <property type="match status" value="1"/>
</dbReference>
<dbReference type="CDD" id="cd05794">
    <property type="entry name" value="S1_EF-P_repeat_2"/>
    <property type="match status" value="1"/>
</dbReference>
<keyword evidence="5 8" id="KW-0251">Elongation factor</keyword>
<name>A0A918K2C2_9GAMM</name>
<evidence type="ECO:0000259" key="11">
    <source>
        <dbReference type="SMART" id="SM00841"/>
    </source>
</evidence>
<gene>
    <name evidence="8 13" type="primary">efp</name>
    <name evidence="13" type="ORF">GCM10007392_11230</name>
</gene>
<dbReference type="RefSeq" id="WP_189607503.1">
    <property type="nucleotide sequence ID" value="NZ_BMXR01000002.1"/>
</dbReference>
<dbReference type="NCBIfam" id="NF001810">
    <property type="entry name" value="PRK00529.1"/>
    <property type="match status" value="1"/>
</dbReference>
<dbReference type="InterPro" id="IPR015365">
    <property type="entry name" value="Elong-fact-P_C"/>
</dbReference>
<dbReference type="EMBL" id="BMXR01000002">
    <property type="protein sequence ID" value="GGX45944.1"/>
    <property type="molecule type" value="Genomic_DNA"/>
</dbReference>
<reference evidence="13" key="2">
    <citation type="submission" date="2020-09" db="EMBL/GenBank/DDBJ databases">
        <authorList>
            <person name="Sun Q."/>
            <person name="Kim S."/>
        </authorList>
    </citation>
    <scope>NUCLEOTIDE SEQUENCE</scope>
    <source>
        <strain evidence="13">KCTC 22169</strain>
    </source>
</reference>
<organism evidence="13 14">
    <name type="scientific">Saccharospirillum salsuginis</name>
    <dbReference type="NCBI Taxonomy" id="418750"/>
    <lineage>
        <taxon>Bacteria</taxon>
        <taxon>Pseudomonadati</taxon>
        <taxon>Pseudomonadota</taxon>
        <taxon>Gammaproteobacteria</taxon>
        <taxon>Oceanospirillales</taxon>
        <taxon>Saccharospirillaceae</taxon>
        <taxon>Saccharospirillum</taxon>
    </lineage>
</organism>
<dbReference type="SMART" id="SM00841">
    <property type="entry name" value="Elong-fact-P_C"/>
    <property type="match status" value="1"/>
</dbReference>
<evidence type="ECO:0000256" key="2">
    <source>
        <dbReference type="ARBA" id="ARBA00004815"/>
    </source>
</evidence>
<protein>
    <recommendedName>
        <fullName evidence="8 9">Elongation factor P</fullName>
        <shortName evidence="8">EF-P</shortName>
    </recommendedName>
</protein>
<dbReference type="InterPro" id="IPR013185">
    <property type="entry name" value="Transl_elong_KOW-like"/>
</dbReference>
<comment type="similarity">
    <text evidence="3 8 10">Belongs to the elongation factor P family.</text>
</comment>
<dbReference type="Pfam" id="PF01132">
    <property type="entry name" value="EFP"/>
    <property type="match status" value="1"/>
</dbReference>
<dbReference type="Pfam" id="PF08207">
    <property type="entry name" value="EFP_N"/>
    <property type="match status" value="1"/>
</dbReference>
<evidence type="ECO:0000256" key="9">
    <source>
        <dbReference type="NCBIfam" id="TIGR00038"/>
    </source>
</evidence>
<comment type="subcellular location">
    <subcellularLocation>
        <location evidence="1 8">Cytoplasm</location>
    </subcellularLocation>
</comment>
<proteinExistence type="inferred from homology"/>
<dbReference type="InterPro" id="IPR013852">
    <property type="entry name" value="Transl_elong_P/YeiP_CS"/>
</dbReference>
<reference evidence="13" key="1">
    <citation type="journal article" date="2014" name="Int. J. Syst. Evol. Microbiol.">
        <title>Complete genome sequence of Corynebacterium casei LMG S-19264T (=DSM 44701T), isolated from a smear-ripened cheese.</title>
        <authorList>
            <consortium name="US DOE Joint Genome Institute (JGI-PGF)"/>
            <person name="Walter F."/>
            <person name="Albersmeier A."/>
            <person name="Kalinowski J."/>
            <person name="Ruckert C."/>
        </authorList>
    </citation>
    <scope>NUCLEOTIDE SEQUENCE</scope>
    <source>
        <strain evidence="13">KCTC 22169</strain>
    </source>
</reference>
<keyword evidence="7 8" id="KW-0379">Hydroxylation</keyword>
<dbReference type="PIRSF" id="PIRSF005901">
    <property type="entry name" value="EF-P"/>
    <property type="match status" value="1"/>
</dbReference>
<evidence type="ECO:0000259" key="12">
    <source>
        <dbReference type="SMART" id="SM01185"/>
    </source>
</evidence>
<comment type="PTM">
    <text evidence="8">May be beta-lysylated on the epsilon-amino group of Lys-34 by the combined action of EpmA and EpmB, and then hydroxylated on the C5 position of the same residue by EpmC (if this protein is present). Lysylation is critical for the stimulatory effect of EF-P on peptide-bond formation. The lysylation moiety may extend toward the peptidyltransferase center and stabilize the terminal 3-CCA end of the tRNA. Hydroxylation of the C5 position on Lys-34 may allow additional potential stabilizing hydrogen-bond interactions with the P-tRNA.</text>
</comment>
<dbReference type="Pfam" id="PF09285">
    <property type="entry name" value="Elong-fact-P_C"/>
    <property type="match status" value="1"/>
</dbReference>
<keyword evidence="6 8" id="KW-0648">Protein biosynthesis</keyword>
<dbReference type="GO" id="GO:0005829">
    <property type="term" value="C:cytosol"/>
    <property type="evidence" value="ECO:0007669"/>
    <property type="project" value="UniProtKB-ARBA"/>
</dbReference>
<accession>A0A918K2C2</accession>
<evidence type="ECO:0000313" key="14">
    <source>
        <dbReference type="Proteomes" id="UP000626148"/>
    </source>
</evidence>
<dbReference type="InterPro" id="IPR020599">
    <property type="entry name" value="Transl_elong_fac_P/YeiP"/>
</dbReference>
<evidence type="ECO:0000256" key="7">
    <source>
        <dbReference type="ARBA" id="ARBA00023278"/>
    </source>
</evidence>
<dbReference type="InterPro" id="IPR008991">
    <property type="entry name" value="Translation_prot_SH3-like_sf"/>
</dbReference>
<comment type="function">
    <text evidence="8">Involved in peptide bond synthesis. Alleviates ribosome stalling that occurs when 3 or more consecutive Pro residues or the sequence PPG is present in a protein, possibly by augmenting the peptidyl transferase activity of the ribosome. Modification of Lys-34 is required for alleviation.</text>
</comment>
<keyword evidence="4 8" id="KW-0963">Cytoplasm</keyword>
<dbReference type="InterPro" id="IPR014722">
    <property type="entry name" value="Rib_uL2_dom2"/>
</dbReference>
<dbReference type="AlphaFoldDB" id="A0A918K2C2"/>
<evidence type="ECO:0000256" key="1">
    <source>
        <dbReference type="ARBA" id="ARBA00004496"/>
    </source>
</evidence>
<keyword evidence="14" id="KW-1185">Reference proteome</keyword>
<dbReference type="CDD" id="cd04470">
    <property type="entry name" value="S1_EF-P_repeat_1"/>
    <property type="match status" value="1"/>
</dbReference>
<feature type="domain" description="Elongation factor P C-terminal" evidence="11">
    <location>
        <begin position="132"/>
        <end position="187"/>
    </location>
</feature>
<comment type="caution">
    <text evidence="13">The sequence shown here is derived from an EMBL/GenBank/DDBJ whole genome shotgun (WGS) entry which is preliminary data.</text>
</comment>
<evidence type="ECO:0000313" key="13">
    <source>
        <dbReference type="EMBL" id="GGX45944.1"/>
    </source>
</evidence>
<evidence type="ECO:0000256" key="8">
    <source>
        <dbReference type="HAMAP-Rule" id="MF_00141"/>
    </source>
</evidence>
<dbReference type="SUPFAM" id="SSF50249">
    <property type="entry name" value="Nucleic acid-binding proteins"/>
    <property type="match status" value="2"/>
</dbReference>
<feature type="domain" description="Translation elongation factor P/YeiP central" evidence="12">
    <location>
        <begin position="69"/>
        <end position="124"/>
    </location>
</feature>
<dbReference type="FunFam" id="2.40.50.140:FF:000009">
    <property type="entry name" value="Elongation factor P"/>
    <property type="match status" value="1"/>
</dbReference>
<dbReference type="InterPro" id="IPR001059">
    <property type="entry name" value="Transl_elong_P/YeiP_cen"/>
</dbReference>